<dbReference type="InterPro" id="IPR037185">
    <property type="entry name" value="EmrE-like"/>
</dbReference>
<evidence type="ECO:0000256" key="1">
    <source>
        <dbReference type="SAM" id="Phobius"/>
    </source>
</evidence>
<feature type="transmembrane region" description="Helical" evidence="1">
    <location>
        <begin position="246"/>
        <end position="268"/>
    </location>
</feature>
<feature type="transmembrane region" description="Helical" evidence="1">
    <location>
        <begin position="52"/>
        <end position="71"/>
    </location>
</feature>
<sequence length="294" mass="30286">MTDNTQGDATDANGGNPPEGKAILQALAAVGAGVGNNYCFKQLALLPASEVAVLRSALLLVLLAPGVFLSGRRQRVSLLELPIVARSLAEATATIFLLVSLAGLSVATVATFLMTIPLLATVAGAGFFEEKLGWRGGAFVALGFFGAALALGPIFESEPYYLAAAAFSAAMYTLRDVITRVWAQRGSPSHLAVGANLATLLVAAGLATTQAWHPLTIGQSGLLVIGVGLFLASNLLIIASTRNGRIAIIATTRYSAILWALAVDWIGYGLVPPTHTLIGAAIIVVAGFGLALHK</sequence>
<gene>
    <name evidence="2" type="ORF">HNQ96_005714</name>
</gene>
<evidence type="ECO:0000313" key="3">
    <source>
        <dbReference type="Proteomes" id="UP000532373"/>
    </source>
</evidence>
<organism evidence="2 3">
    <name type="scientific">Aminobacter carboxidus</name>
    <dbReference type="NCBI Taxonomy" id="376165"/>
    <lineage>
        <taxon>Bacteria</taxon>
        <taxon>Pseudomonadati</taxon>
        <taxon>Pseudomonadota</taxon>
        <taxon>Alphaproteobacteria</taxon>
        <taxon>Hyphomicrobiales</taxon>
        <taxon>Phyllobacteriaceae</taxon>
        <taxon>Aminobacter</taxon>
    </lineage>
</organism>
<feature type="transmembrane region" description="Helical" evidence="1">
    <location>
        <begin position="217"/>
        <end position="239"/>
    </location>
</feature>
<evidence type="ECO:0000313" key="2">
    <source>
        <dbReference type="EMBL" id="MBB6469820.1"/>
    </source>
</evidence>
<proteinExistence type="predicted"/>
<dbReference type="SUPFAM" id="SSF103481">
    <property type="entry name" value="Multidrug resistance efflux transporter EmrE"/>
    <property type="match status" value="1"/>
</dbReference>
<dbReference type="Proteomes" id="UP000532373">
    <property type="component" value="Unassembled WGS sequence"/>
</dbReference>
<dbReference type="GO" id="GO:0016020">
    <property type="term" value="C:membrane"/>
    <property type="evidence" value="ECO:0007669"/>
    <property type="project" value="TreeGrafter"/>
</dbReference>
<feature type="transmembrane region" description="Helical" evidence="1">
    <location>
        <begin position="91"/>
        <end position="120"/>
    </location>
</feature>
<keyword evidence="1" id="KW-0812">Transmembrane</keyword>
<dbReference type="RefSeq" id="WP_184773495.1">
    <property type="nucleotide sequence ID" value="NZ_JACHGI010000019.1"/>
</dbReference>
<keyword evidence="1" id="KW-1133">Transmembrane helix</keyword>
<comment type="caution">
    <text evidence="2">The sequence shown here is derived from an EMBL/GenBank/DDBJ whole genome shotgun (WGS) entry which is preliminary data.</text>
</comment>
<dbReference type="PANTHER" id="PTHR22911">
    <property type="entry name" value="ACYL-MALONYL CONDENSING ENZYME-RELATED"/>
    <property type="match status" value="1"/>
</dbReference>
<dbReference type="EMBL" id="JACHGI010000019">
    <property type="protein sequence ID" value="MBB6469820.1"/>
    <property type="molecule type" value="Genomic_DNA"/>
</dbReference>
<keyword evidence="1" id="KW-0472">Membrane</keyword>
<feature type="transmembrane region" description="Helical" evidence="1">
    <location>
        <begin position="274"/>
        <end position="292"/>
    </location>
</feature>
<feature type="transmembrane region" description="Helical" evidence="1">
    <location>
        <begin position="190"/>
        <end position="211"/>
    </location>
</feature>
<dbReference type="AlphaFoldDB" id="A0A8E1WLQ6"/>
<protein>
    <submittedName>
        <fullName evidence="2">Drug/metabolite transporter (DMT)-like permease</fullName>
    </submittedName>
</protein>
<accession>A0A8E1WLQ6</accession>
<feature type="transmembrane region" description="Helical" evidence="1">
    <location>
        <begin position="132"/>
        <end position="154"/>
    </location>
</feature>
<name>A0A8E1WLQ6_9HYPH</name>
<reference evidence="2 3" key="1">
    <citation type="submission" date="2020-08" db="EMBL/GenBank/DDBJ databases">
        <title>Genomic Encyclopedia of Type Strains, Phase IV (KMG-IV): sequencing the most valuable type-strain genomes for metagenomic binning, comparative biology and taxonomic classification.</title>
        <authorList>
            <person name="Goeker M."/>
        </authorList>
    </citation>
    <scope>NUCLEOTIDE SEQUENCE [LARGE SCALE GENOMIC DNA]</scope>
    <source>
        <strain evidence="2 3">DSM 17454</strain>
    </source>
</reference>
<dbReference type="PANTHER" id="PTHR22911:SF135">
    <property type="entry name" value="BLR4310 PROTEIN"/>
    <property type="match status" value="1"/>
</dbReference>